<gene>
    <name evidence="3" type="ORF">QR685DRAFT_547845</name>
</gene>
<keyword evidence="2" id="KW-0472">Membrane</keyword>
<feature type="region of interest" description="Disordered" evidence="1">
    <location>
        <begin position="123"/>
        <end position="186"/>
    </location>
</feature>
<organism evidence="3 4">
    <name type="scientific">Neurospora intermedia</name>
    <dbReference type="NCBI Taxonomy" id="5142"/>
    <lineage>
        <taxon>Eukaryota</taxon>
        <taxon>Fungi</taxon>
        <taxon>Dikarya</taxon>
        <taxon>Ascomycota</taxon>
        <taxon>Pezizomycotina</taxon>
        <taxon>Sordariomycetes</taxon>
        <taxon>Sordariomycetidae</taxon>
        <taxon>Sordariales</taxon>
        <taxon>Sordariaceae</taxon>
        <taxon>Neurospora</taxon>
    </lineage>
</organism>
<dbReference type="EMBL" id="JAVLET010000013">
    <property type="protein sequence ID" value="KAL0466225.1"/>
    <property type="molecule type" value="Genomic_DNA"/>
</dbReference>
<feature type="compositionally biased region" description="Low complexity" evidence="1">
    <location>
        <begin position="176"/>
        <end position="186"/>
    </location>
</feature>
<sequence length="186" mass="19857">MESPQTTAPLTSLVQDQLPYLTTRVIWIFGTITIMGWTMTMILNSTRTLQKEQIEVLDIISMNLRTANDTLTALKSSVATTERSVAILETQARQLDVLLQQQMGVKEGKRPWLSGLARHGFTGGGCGSGGRQQGQGQEQTPRGPTPPLLRVALGLDGDTSISTCESGGRRGGTAGGDSSAGDVQDR</sequence>
<evidence type="ECO:0000313" key="4">
    <source>
        <dbReference type="Proteomes" id="UP001451303"/>
    </source>
</evidence>
<evidence type="ECO:0000256" key="2">
    <source>
        <dbReference type="SAM" id="Phobius"/>
    </source>
</evidence>
<evidence type="ECO:0000256" key="1">
    <source>
        <dbReference type="SAM" id="MobiDB-lite"/>
    </source>
</evidence>
<name>A0ABR3D0K0_NEUIN</name>
<keyword evidence="2" id="KW-0812">Transmembrane</keyword>
<evidence type="ECO:0000313" key="3">
    <source>
        <dbReference type="EMBL" id="KAL0466225.1"/>
    </source>
</evidence>
<keyword evidence="4" id="KW-1185">Reference proteome</keyword>
<feature type="compositionally biased region" description="Gly residues" evidence="1">
    <location>
        <begin position="123"/>
        <end position="133"/>
    </location>
</feature>
<accession>A0ABR3D0K0</accession>
<reference evidence="3 4" key="1">
    <citation type="submission" date="2023-09" db="EMBL/GenBank/DDBJ databases">
        <title>Multi-omics analysis of a traditional fermented food reveals byproduct-associated fungal strains for waste-to-food upcycling.</title>
        <authorList>
            <consortium name="Lawrence Berkeley National Laboratory"/>
            <person name="Rekdal V.M."/>
            <person name="Villalobos-Escobedo J.M."/>
            <person name="Rodriguez-Valeron N."/>
            <person name="Garcia M.O."/>
            <person name="Vasquez D.P."/>
            <person name="Damayanti I."/>
            <person name="Sorensen P.M."/>
            <person name="Baidoo E.E."/>
            <person name="De Carvalho A.C."/>
            <person name="Riley R."/>
            <person name="Lipzen A."/>
            <person name="He G."/>
            <person name="Yan M."/>
            <person name="Haridas S."/>
            <person name="Daum C."/>
            <person name="Yoshinaga Y."/>
            <person name="Ng V."/>
            <person name="Grigoriev I.V."/>
            <person name="Munk R."/>
            <person name="Nuraida L."/>
            <person name="Wijaya C.H."/>
            <person name="Morales P.-C."/>
            <person name="Keasling J.D."/>
        </authorList>
    </citation>
    <scope>NUCLEOTIDE SEQUENCE [LARGE SCALE GENOMIC DNA]</scope>
    <source>
        <strain evidence="3 4">FGSC 2613</strain>
    </source>
</reference>
<comment type="caution">
    <text evidence="3">The sequence shown here is derived from an EMBL/GenBank/DDBJ whole genome shotgun (WGS) entry which is preliminary data.</text>
</comment>
<proteinExistence type="predicted"/>
<feature type="transmembrane region" description="Helical" evidence="2">
    <location>
        <begin position="25"/>
        <end position="43"/>
    </location>
</feature>
<protein>
    <submittedName>
        <fullName evidence="3">Uncharacterized protein</fullName>
    </submittedName>
</protein>
<keyword evidence="2" id="KW-1133">Transmembrane helix</keyword>
<dbReference type="Proteomes" id="UP001451303">
    <property type="component" value="Unassembled WGS sequence"/>
</dbReference>